<dbReference type="PROSITE" id="PS00912">
    <property type="entry name" value="DHODEHASE_2"/>
    <property type="match status" value="1"/>
</dbReference>
<keyword evidence="8" id="KW-0288">FMN</keyword>
<dbReference type="GO" id="GO:0006221">
    <property type="term" value="P:pyrimidine nucleotide biosynthetic process"/>
    <property type="evidence" value="ECO:0007669"/>
    <property type="project" value="UniProtKB-KW"/>
</dbReference>
<dbReference type="PANTHER" id="PTHR48109:SF1">
    <property type="entry name" value="DIHYDROOROTATE DEHYDROGENASE (FUMARATE)"/>
    <property type="match status" value="1"/>
</dbReference>
<comment type="cofactor">
    <cofactor evidence="1">
        <name>FMN</name>
        <dbReference type="ChEBI" id="CHEBI:58210"/>
    </cofactor>
</comment>
<dbReference type="InterPro" id="IPR023359">
    <property type="entry name" value="Dihydro_DH_chainA_dom2"/>
</dbReference>
<proteinExistence type="inferred from homology"/>
<evidence type="ECO:0000256" key="10">
    <source>
        <dbReference type="ARBA" id="ARBA00023002"/>
    </source>
</evidence>
<dbReference type="InterPro" id="IPR013785">
    <property type="entry name" value="Aldolase_TIM"/>
</dbReference>
<evidence type="ECO:0000313" key="17">
    <source>
        <dbReference type="EMBL" id="MDO7788836.1"/>
    </source>
</evidence>
<dbReference type="PANTHER" id="PTHR48109">
    <property type="entry name" value="DIHYDROOROTATE DEHYDROGENASE (QUINONE), MITOCHONDRIAL-RELATED"/>
    <property type="match status" value="1"/>
</dbReference>
<dbReference type="PROSITE" id="PS51379">
    <property type="entry name" value="4FE4S_FER_2"/>
    <property type="match status" value="2"/>
</dbReference>
<dbReference type="Pfam" id="PF01180">
    <property type="entry name" value="DHO_dh"/>
    <property type="match status" value="1"/>
</dbReference>
<evidence type="ECO:0000259" key="16">
    <source>
        <dbReference type="PROSITE" id="PS51379"/>
    </source>
</evidence>
<dbReference type="InterPro" id="IPR050074">
    <property type="entry name" value="DHO_dehydrogenase"/>
</dbReference>
<evidence type="ECO:0000256" key="13">
    <source>
        <dbReference type="ARBA" id="ARBA00032046"/>
    </source>
</evidence>
<evidence type="ECO:0000256" key="7">
    <source>
        <dbReference type="ARBA" id="ARBA00022630"/>
    </source>
</evidence>
<dbReference type="Gene3D" id="2.30.26.10">
    <property type="entry name" value="Dihydroorotate Dehydrogenase A, chain A, domain 2"/>
    <property type="match status" value="1"/>
</dbReference>
<dbReference type="InterPro" id="IPR017896">
    <property type="entry name" value="4Fe4S_Fe-S-bd"/>
</dbReference>
<keyword evidence="18" id="KW-1185">Reference proteome</keyword>
<dbReference type="Gene3D" id="3.30.70.20">
    <property type="match status" value="1"/>
</dbReference>
<comment type="pathway">
    <text evidence="3">Pyrimidine metabolism; UMP biosynthesis via de novo pathway; orotate from (S)-dihydroorotate (NAD(+) route): step 1/1.</text>
</comment>
<reference evidence="17" key="2">
    <citation type="submission" date="2023-03" db="EMBL/GenBank/DDBJ databases">
        <authorList>
            <person name="Zhang Z."/>
        </authorList>
    </citation>
    <scope>NUCLEOTIDE SEQUENCE</scope>
    <source>
        <strain evidence="17">DSA</strain>
    </source>
</reference>
<reference evidence="17" key="1">
    <citation type="journal article" date="2023" name="J. Hazard. Mater.">
        <title>Anaerobic biodegradation of pyrene and benzo[a]pyrene by a new sulfate-reducing Desulforamulus aquiferis strain DSA.</title>
        <authorList>
            <person name="Zhang Z."/>
            <person name="Sun J."/>
            <person name="Gong X."/>
            <person name="Wang C."/>
            <person name="Wang H."/>
        </authorList>
    </citation>
    <scope>NUCLEOTIDE SEQUENCE</scope>
    <source>
        <strain evidence="17">DSA</strain>
    </source>
</reference>
<feature type="domain" description="4Fe-4S ferredoxin-type" evidence="16">
    <location>
        <begin position="335"/>
        <end position="361"/>
    </location>
</feature>
<protein>
    <recommendedName>
        <fullName evidence="6">Dihydroorotate dehydrogenase B (NAD(+)), catalytic subunit</fullName>
        <ecNumber evidence="5">1.3.1.14</ecNumber>
    </recommendedName>
    <alternativeName>
        <fullName evidence="11">Dihydroorotate oxidase B</fullName>
    </alternativeName>
    <alternativeName>
        <fullName evidence="14">Dihydrothymine dehydrogenase</fullName>
    </alternativeName>
    <alternativeName>
        <fullName evidence="12">Dihydrouracil dehydrogenase</fullName>
    </alternativeName>
    <alternativeName>
        <fullName evidence="13">Orotate reductase (NADH)</fullName>
    </alternativeName>
</protein>
<name>A0AAW7ZHD0_9FIRM</name>
<organism evidence="17 18">
    <name type="scientific">Desulforamulus aquiferis</name>
    <dbReference type="NCBI Taxonomy" id="1397668"/>
    <lineage>
        <taxon>Bacteria</taxon>
        <taxon>Bacillati</taxon>
        <taxon>Bacillota</taxon>
        <taxon>Clostridia</taxon>
        <taxon>Eubacteriales</taxon>
        <taxon>Peptococcaceae</taxon>
        <taxon>Desulforamulus</taxon>
    </lineage>
</organism>
<dbReference type="CDD" id="cd02810">
    <property type="entry name" value="DHOD_DHPD_FMN"/>
    <property type="match status" value="1"/>
</dbReference>
<dbReference type="RefSeq" id="WP_304545128.1">
    <property type="nucleotide sequence ID" value="NZ_JARPTC010000025.1"/>
</dbReference>
<dbReference type="GO" id="GO:0004589">
    <property type="term" value="F:dihydroorotate dehydrogenase (NAD+) activity"/>
    <property type="evidence" value="ECO:0007669"/>
    <property type="project" value="UniProtKB-EC"/>
</dbReference>
<evidence type="ECO:0000256" key="15">
    <source>
        <dbReference type="ARBA" id="ARBA00048996"/>
    </source>
</evidence>
<evidence type="ECO:0000256" key="9">
    <source>
        <dbReference type="ARBA" id="ARBA00022975"/>
    </source>
</evidence>
<comment type="function">
    <text evidence="2">Catalyzes the conversion of dihydroorotate to orotate with NAD(+) as electron acceptor.</text>
</comment>
<dbReference type="Pfam" id="PF12838">
    <property type="entry name" value="Fer4_7"/>
    <property type="match status" value="1"/>
</dbReference>
<dbReference type="Proteomes" id="UP001172911">
    <property type="component" value="Unassembled WGS sequence"/>
</dbReference>
<evidence type="ECO:0000256" key="14">
    <source>
        <dbReference type="ARBA" id="ARBA00032722"/>
    </source>
</evidence>
<evidence type="ECO:0000256" key="6">
    <source>
        <dbReference type="ARBA" id="ARBA00018101"/>
    </source>
</evidence>
<comment type="catalytic activity">
    <reaction evidence="15">
        <text>(S)-dihydroorotate + NAD(+) = orotate + NADH + H(+)</text>
        <dbReference type="Rhea" id="RHEA:13513"/>
        <dbReference type="ChEBI" id="CHEBI:15378"/>
        <dbReference type="ChEBI" id="CHEBI:30839"/>
        <dbReference type="ChEBI" id="CHEBI:30864"/>
        <dbReference type="ChEBI" id="CHEBI:57540"/>
        <dbReference type="ChEBI" id="CHEBI:57945"/>
        <dbReference type="EC" id="1.3.1.14"/>
    </reaction>
</comment>
<evidence type="ECO:0000256" key="11">
    <source>
        <dbReference type="ARBA" id="ARBA00029718"/>
    </source>
</evidence>
<dbReference type="EC" id="1.3.1.14" evidence="5"/>
<evidence type="ECO:0000313" key="18">
    <source>
        <dbReference type="Proteomes" id="UP001172911"/>
    </source>
</evidence>
<evidence type="ECO:0000256" key="1">
    <source>
        <dbReference type="ARBA" id="ARBA00001917"/>
    </source>
</evidence>
<evidence type="ECO:0000256" key="12">
    <source>
        <dbReference type="ARBA" id="ARBA00030119"/>
    </source>
</evidence>
<comment type="similarity">
    <text evidence="4">Belongs to the dihydropyrimidine dehydrogenase family.</text>
</comment>
<dbReference type="SUPFAM" id="SSF51395">
    <property type="entry name" value="FMN-linked oxidoreductases"/>
    <property type="match status" value="1"/>
</dbReference>
<dbReference type="InterPro" id="IPR005720">
    <property type="entry name" value="Dihydroorotate_DH_cat"/>
</dbReference>
<dbReference type="InterPro" id="IPR001295">
    <property type="entry name" value="Dihydroorotate_DH_CS"/>
</dbReference>
<dbReference type="GO" id="GO:0006207">
    <property type="term" value="P:'de novo' pyrimidine nucleobase biosynthetic process"/>
    <property type="evidence" value="ECO:0007669"/>
    <property type="project" value="InterPro"/>
</dbReference>
<evidence type="ECO:0000256" key="5">
    <source>
        <dbReference type="ARBA" id="ARBA00012061"/>
    </source>
</evidence>
<dbReference type="EMBL" id="JARPTC010000025">
    <property type="protein sequence ID" value="MDO7788836.1"/>
    <property type="molecule type" value="Genomic_DNA"/>
</dbReference>
<evidence type="ECO:0000256" key="4">
    <source>
        <dbReference type="ARBA" id="ARBA00010804"/>
    </source>
</evidence>
<feature type="domain" description="4Fe-4S ferredoxin-type" evidence="16">
    <location>
        <begin position="305"/>
        <end position="334"/>
    </location>
</feature>
<dbReference type="AlphaFoldDB" id="A0AAW7ZHD0"/>
<comment type="caution">
    <text evidence="17">The sequence shown here is derived from an EMBL/GenBank/DDBJ whole genome shotgun (WGS) entry which is preliminary data.</text>
</comment>
<evidence type="ECO:0000256" key="3">
    <source>
        <dbReference type="ARBA" id="ARBA00004715"/>
    </source>
</evidence>
<keyword evidence="9" id="KW-0665">Pyrimidine biosynthesis</keyword>
<dbReference type="GO" id="GO:0005737">
    <property type="term" value="C:cytoplasm"/>
    <property type="evidence" value="ECO:0007669"/>
    <property type="project" value="InterPro"/>
</dbReference>
<dbReference type="SUPFAM" id="SSF54862">
    <property type="entry name" value="4Fe-4S ferredoxins"/>
    <property type="match status" value="1"/>
</dbReference>
<sequence>MAKLSVEFCGLSFSNPVMPAAGPPVKDGAMCQAAALGGAGGLVTKTISVQPAEVPRPCMAEIKGGFLNTELWSELPKEQWIEKEYQMAKDTGLPVIIGLGYTAEQIGQLAKLVKPYADGLELSTHYVGKDITPIVDALKAAKAAVDVPVFVKLSPHTNIQEIAVALEAAGADGLVMINSFGPCLGIDLETGLPMMGSKEGYGWLSGAAIKPLALRCIFDAARAVKIPIIGVGGITNGRDVAEMFMAGASAVQVCTAAILQGPKVYGKIVKELNDFLDSHNYQSVEDIKGLTIRKLAERVTRSTPLVPEVNYDSCKLCGLCATSCAYGAIRVGDRLEIDSEKCFGCRLCVTRCKHKALSMPL</sequence>
<accession>A0AAW7ZHD0</accession>
<evidence type="ECO:0000256" key="2">
    <source>
        <dbReference type="ARBA" id="ARBA00003616"/>
    </source>
</evidence>
<evidence type="ECO:0000256" key="8">
    <source>
        <dbReference type="ARBA" id="ARBA00022643"/>
    </source>
</evidence>
<gene>
    <name evidence="17" type="ORF">P6N53_16580</name>
</gene>
<keyword evidence="10" id="KW-0560">Oxidoreductase</keyword>
<keyword evidence="7" id="KW-0285">Flavoprotein</keyword>
<dbReference type="Gene3D" id="3.20.20.70">
    <property type="entry name" value="Aldolase class I"/>
    <property type="match status" value="1"/>
</dbReference>